<feature type="transmembrane region" description="Helical" evidence="2">
    <location>
        <begin position="316"/>
        <end position="336"/>
    </location>
</feature>
<keyword evidence="2" id="KW-1133">Transmembrane helix</keyword>
<feature type="transmembrane region" description="Helical" evidence="2">
    <location>
        <begin position="374"/>
        <end position="394"/>
    </location>
</feature>
<protein>
    <recommendedName>
        <fullName evidence="5">MFS transporter</fullName>
    </recommendedName>
</protein>
<evidence type="ECO:0000256" key="1">
    <source>
        <dbReference type="SAM" id="MobiDB-lite"/>
    </source>
</evidence>
<evidence type="ECO:0000256" key="2">
    <source>
        <dbReference type="SAM" id="Phobius"/>
    </source>
</evidence>
<evidence type="ECO:0008006" key="5">
    <source>
        <dbReference type="Google" id="ProtNLM"/>
    </source>
</evidence>
<keyword evidence="2" id="KW-0812">Transmembrane</keyword>
<feature type="transmembrane region" description="Helical" evidence="2">
    <location>
        <begin position="103"/>
        <end position="121"/>
    </location>
</feature>
<feature type="transmembrane region" description="Helical" evidence="2">
    <location>
        <begin position="133"/>
        <end position="151"/>
    </location>
</feature>
<dbReference type="OrthoDB" id="3472778at2"/>
<dbReference type="Proteomes" id="UP000487268">
    <property type="component" value="Unassembled WGS sequence"/>
</dbReference>
<feature type="transmembrane region" description="Helical" evidence="2">
    <location>
        <begin position="401"/>
        <end position="425"/>
    </location>
</feature>
<evidence type="ECO:0000313" key="4">
    <source>
        <dbReference type="Proteomes" id="UP000487268"/>
    </source>
</evidence>
<feature type="transmembrane region" description="Helical" evidence="2">
    <location>
        <begin position="445"/>
        <end position="466"/>
    </location>
</feature>
<feature type="transmembrane region" description="Helical" evidence="2">
    <location>
        <begin position="348"/>
        <end position="368"/>
    </location>
</feature>
<evidence type="ECO:0000313" key="3">
    <source>
        <dbReference type="EMBL" id="MQY06215.1"/>
    </source>
</evidence>
<proteinExistence type="predicted"/>
<feature type="transmembrane region" description="Helical" evidence="2">
    <location>
        <begin position="288"/>
        <end position="310"/>
    </location>
</feature>
<keyword evidence="2" id="KW-0472">Membrane</keyword>
<keyword evidence="4" id="KW-1185">Reference proteome</keyword>
<feature type="compositionally biased region" description="Pro residues" evidence="1">
    <location>
        <begin position="8"/>
        <end position="23"/>
    </location>
</feature>
<feature type="region of interest" description="Disordered" evidence="1">
    <location>
        <begin position="1"/>
        <end position="26"/>
    </location>
</feature>
<feature type="transmembrane region" description="Helical" evidence="2">
    <location>
        <begin position="257"/>
        <end position="276"/>
    </location>
</feature>
<feature type="transmembrane region" description="Helical" evidence="2">
    <location>
        <begin position="29"/>
        <end position="49"/>
    </location>
</feature>
<feature type="transmembrane region" description="Helical" evidence="2">
    <location>
        <begin position="158"/>
        <end position="178"/>
    </location>
</feature>
<reference evidence="3 4" key="1">
    <citation type="submission" date="2019-10" db="EMBL/GenBank/DDBJ databases">
        <title>Actinomadura rubteroloni sp. nov. and Actinomadura macrotermitis sp. nov., isolated from the gut of fungus growing-termite Macrotermes natalensis.</title>
        <authorList>
            <person name="Benndorf R."/>
            <person name="Martin K."/>
            <person name="Kuefner M."/>
            <person name="De Beer W."/>
            <person name="Kaster A.-K."/>
            <person name="Vollmers J."/>
            <person name="Poulsen M."/>
            <person name="Beemelmanns C."/>
        </authorList>
    </citation>
    <scope>NUCLEOTIDE SEQUENCE [LARGE SCALE GENOMIC DNA]</scope>
    <source>
        <strain evidence="3 4">RB68</strain>
    </source>
</reference>
<dbReference type="RefSeq" id="WP_153535348.1">
    <property type="nucleotide sequence ID" value="NZ_WEGH01000003.1"/>
</dbReference>
<organism evidence="3 4">
    <name type="scientific">Actinomadura macrotermitis</name>
    <dbReference type="NCBI Taxonomy" id="2585200"/>
    <lineage>
        <taxon>Bacteria</taxon>
        <taxon>Bacillati</taxon>
        <taxon>Actinomycetota</taxon>
        <taxon>Actinomycetes</taxon>
        <taxon>Streptosporangiales</taxon>
        <taxon>Thermomonosporaceae</taxon>
        <taxon>Actinomadura</taxon>
    </lineage>
</organism>
<name>A0A7K0BYG0_9ACTN</name>
<feature type="transmembrane region" description="Helical" evidence="2">
    <location>
        <begin position="73"/>
        <end position="96"/>
    </location>
</feature>
<dbReference type="AlphaFoldDB" id="A0A7K0BYG0"/>
<accession>A0A7K0BYG0</accession>
<feature type="transmembrane region" description="Helical" evidence="2">
    <location>
        <begin position="198"/>
        <end position="219"/>
    </location>
</feature>
<dbReference type="EMBL" id="WEGH01000003">
    <property type="protein sequence ID" value="MQY06215.1"/>
    <property type="molecule type" value="Genomic_DNA"/>
</dbReference>
<gene>
    <name evidence="3" type="ORF">ACRB68_43010</name>
</gene>
<sequence>MSSHAESPPEPPPAAFPEPPDPSRAPGRAAALATALLVLTALPAIALALPDTSLNVLADAGARLGLDDAGRRALLRASGLTLPALVVAVPAGAVAARRLPARLTLLAGLALLLGGVLAAPLADSVALAGTVRAAQGAGAGLALPATLVLVWERRSRLLAAVWAGTLAAALLTAMPLALRAVPAGGHGTDWHTALAPLPWPAAAAVAAALACLAARTTAAPPLSALRHAERGLLVLPIVPAAGLAFLAVLAAHRWSPGGQLAVAAITLVALAGLALAGGGDAIAGSPHGCAPAMLTAGLLGYPVAGPLAGLTQDGAAWAPLLPFAAGGAAALLGALLTVRLPHTALRGAVLTGHGLIVAAVLLALATAATGPSALTVLPLLPLGAGLGVTLAAALRDTGVAAALFGLALCFPALLTGQLMVLSLQMGRLQRVRPETVAEQAHALTAGYRMWLVAAGVTAGLLAAVCARTGARHPAAAAPAPQDG</sequence>
<comment type="caution">
    <text evidence="3">The sequence shown here is derived from an EMBL/GenBank/DDBJ whole genome shotgun (WGS) entry which is preliminary data.</text>
</comment>
<feature type="transmembrane region" description="Helical" evidence="2">
    <location>
        <begin position="231"/>
        <end position="251"/>
    </location>
</feature>